<dbReference type="AlphaFoldDB" id="A6I2G7"/>
<name>A6I2G7_RAT</name>
<dbReference type="Proteomes" id="UP000234681">
    <property type="component" value="Chromosome 8"/>
</dbReference>
<protein>
    <submittedName>
        <fullName evidence="1">RCG25259</fullName>
    </submittedName>
</protein>
<organism evidence="1 2">
    <name type="scientific">Rattus norvegicus</name>
    <name type="common">Rat</name>
    <dbReference type="NCBI Taxonomy" id="10116"/>
    <lineage>
        <taxon>Eukaryota</taxon>
        <taxon>Metazoa</taxon>
        <taxon>Chordata</taxon>
        <taxon>Craniata</taxon>
        <taxon>Vertebrata</taxon>
        <taxon>Euteleostomi</taxon>
        <taxon>Mammalia</taxon>
        <taxon>Eutheria</taxon>
        <taxon>Euarchontoglires</taxon>
        <taxon>Glires</taxon>
        <taxon>Rodentia</taxon>
        <taxon>Myomorpha</taxon>
        <taxon>Muroidea</taxon>
        <taxon>Muridae</taxon>
        <taxon>Murinae</taxon>
        <taxon>Rattus</taxon>
    </lineage>
</organism>
<evidence type="ECO:0000313" key="1">
    <source>
        <dbReference type="EMBL" id="EDL77410.1"/>
    </source>
</evidence>
<sequence>MEKCLQFVGQMTTLCKPREEVLGTTQVDLTSPGSWRETPSPGS</sequence>
<dbReference type="EMBL" id="CH473954">
    <property type="protein sequence ID" value="EDL77410.1"/>
    <property type="molecule type" value="Genomic_DNA"/>
</dbReference>
<proteinExistence type="predicted"/>
<evidence type="ECO:0000313" key="2">
    <source>
        <dbReference type="Proteomes" id="UP000234681"/>
    </source>
</evidence>
<reference evidence="1 2" key="1">
    <citation type="submission" date="2005-09" db="EMBL/GenBank/DDBJ databases">
        <authorList>
            <person name="Mural R.J."/>
            <person name="Li P.W."/>
            <person name="Adams M.D."/>
            <person name="Amanatides P.G."/>
            <person name="Baden-Tillson H."/>
            <person name="Barnstead M."/>
            <person name="Chin S.H."/>
            <person name="Dew I."/>
            <person name="Evans C.A."/>
            <person name="Ferriera S."/>
            <person name="Flanigan M."/>
            <person name="Fosler C."/>
            <person name="Glodek A."/>
            <person name="Gu Z."/>
            <person name="Holt R.A."/>
            <person name="Jennings D."/>
            <person name="Kraft C.L."/>
            <person name="Lu F."/>
            <person name="Nguyen T."/>
            <person name="Nusskern D.R."/>
            <person name="Pfannkoch C.M."/>
            <person name="Sitter C."/>
            <person name="Sutton G.G."/>
            <person name="Venter J.C."/>
            <person name="Wang Z."/>
            <person name="Woodage T."/>
            <person name="Zheng X.H."/>
            <person name="Zhong F."/>
        </authorList>
    </citation>
    <scope>NUCLEOTIDE SEQUENCE [LARGE SCALE GENOMIC DNA]</scope>
    <source>
        <strain>BN</strain>
        <strain evidence="2">Sprague-Dawley</strain>
    </source>
</reference>
<accession>A6I2G7</accession>
<gene>
    <name evidence="1" type="ORF">rCG_25259</name>
</gene>